<evidence type="ECO:0000256" key="4">
    <source>
        <dbReference type="ARBA" id="ARBA00023235"/>
    </source>
</evidence>
<protein>
    <recommendedName>
        <fullName evidence="2 5">peptidylprolyl isomerase</fullName>
        <ecNumber evidence="2 5">5.2.1.8</ecNumber>
    </recommendedName>
</protein>
<keyword evidence="4 5" id="KW-0413">Isomerase</keyword>
<name>A0ABR4E3L5_9PEZI</name>
<keyword evidence="9" id="KW-1185">Reference proteome</keyword>
<dbReference type="PROSITE" id="PS50059">
    <property type="entry name" value="FKBP_PPIASE"/>
    <property type="match status" value="1"/>
</dbReference>
<dbReference type="PANTHER" id="PTHR43811">
    <property type="entry name" value="FKBP-TYPE PEPTIDYL-PROLYL CIS-TRANS ISOMERASE FKPA"/>
    <property type="match status" value="1"/>
</dbReference>
<organism evidence="8 9">
    <name type="scientific">Diaporthe vaccinii</name>
    <dbReference type="NCBI Taxonomy" id="105482"/>
    <lineage>
        <taxon>Eukaryota</taxon>
        <taxon>Fungi</taxon>
        <taxon>Dikarya</taxon>
        <taxon>Ascomycota</taxon>
        <taxon>Pezizomycotina</taxon>
        <taxon>Sordariomycetes</taxon>
        <taxon>Sordariomycetidae</taxon>
        <taxon>Diaporthales</taxon>
        <taxon>Diaporthaceae</taxon>
        <taxon>Diaporthe</taxon>
        <taxon>Diaporthe eres species complex</taxon>
    </lineage>
</organism>
<evidence type="ECO:0000256" key="5">
    <source>
        <dbReference type="PROSITE-ProRule" id="PRU00277"/>
    </source>
</evidence>
<evidence type="ECO:0000256" key="2">
    <source>
        <dbReference type="ARBA" id="ARBA00013194"/>
    </source>
</evidence>
<dbReference type="Proteomes" id="UP001600888">
    <property type="component" value="Unassembled WGS sequence"/>
</dbReference>
<sequence>MQGIQIPASPASSAPDEGQERASSSKPIPSAFRSSTADSQALQTPRTNRQPGPATSASTYSSLADTYTTPVDVIATSNTSTKVSISPPFPRKKTTTTKMGVTVIHEVEGTGAQPRPEQYVTIQYTGWLKDPEKDKNQGKKFDSSIGRGDFVTQIGVGQVIKGWDEGVVQMKVGGKAILDITSDFGYGAAGFYGHIPENADLIFEVELKDVSDQKPRGAR</sequence>
<feature type="region of interest" description="Disordered" evidence="6">
    <location>
        <begin position="1"/>
        <end position="61"/>
    </location>
</feature>
<evidence type="ECO:0000259" key="7">
    <source>
        <dbReference type="PROSITE" id="PS50059"/>
    </source>
</evidence>
<accession>A0ABR4E3L5</accession>
<comment type="caution">
    <text evidence="8">The sequence shown here is derived from an EMBL/GenBank/DDBJ whole genome shotgun (WGS) entry which is preliminary data.</text>
</comment>
<dbReference type="Gene3D" id="3.10.50.40">
    <property type="match status" value="1"/>
</dbReference>
<keyword evidence="3 5" id="KW-0697">Rotamase</keyword>
<evidence type="ECO:0000256" key="6">
    <source>
        <dbReference type="SAM" id="MobiDB-lite"/>
    </source>
</evidence>
<feature type="compositionally biased region" description="Polar residues" evidence="6">
    <location>
        <begin position="21"/>
        <end position="61"/>
    </location>
</feature>
<evidence type="ECO:0000313" key="9">
    <source>
        <dbReference type="Proteomes" id="UP001600888"/>
    </source>
</evidence>
<dbReference type="PANTHER" id="PTHR43811:SF19">
    <property type="entry name" value="39 KDA FK506-BINDING NUCLEAR PROTEIN"/>
    <property type="match status" value="1"/>
</dbReference>
<reference evidence="8 9" key="1">
    <citation type="submission" date="2024-03" db="EMBL/GenBank/DDBJ databases">
        <title>A high-quality draft genome sequence of Diaporthe vaccinii, a causative agent of upright dieback and viscid rot disease in cranberry plants.</title>
        <authorList>
            <person name="Sarrasin M."/>
            <person name="Lang B.F."/>
            <person name="Burger G."/>
        </authorList>
    </citation>
    <scope>NUCLEOTIDE SEQUENCE [LARGE SCALE GENOMIC DNA]</scope>
    <source>
        <strain evidence="8 9">IS7</strain>
    </source>
</reference>
<evidence type="ECO:0000256" key="3">
    <source>
        <dbReference type="ARBA" id="ARBA00023110"/>
    </source>
</evidence>
<dbReference type="EC" id="5.2.1.8" evidence="2 5"/>
<dbReference type="InterPro" id="IPR046357">
    <property type="entry name" value="PPIase_dom_sf"/>
</dbReference>
<dbReference type="InterPro" id="IPR001179">
    <property type="entry name" value="PPIase_FKBP_dom"/>
</dbReference>
<evidence type="ECO:0000313" key="8">
    <source>
        <dbReference type="EMBL" id="KAL2277005.1"/>
    </source>
</evidence>
<feature type="domain" description="PPIase FKBP-type" evidence="7">
    <location>
        <begin position="117"/>
        <end position="211"/>
    </location>
</feature>
<proteinExistence type="predicted"/>
<dbReference type="Pfam" id="PF00254">
    <property type="entry name" value="FKBP_C"/>
    <property type="match status" value="1"/>
</dbReference>
<dbReference type="SUPFAM" id="SSF54534">
    <property type="entry name" value="FKBP-like"/>
    <property type="match status" value="1"/>
</dbReference>
<dbReference type="EMBL" id="JBAWTH010000105">
    <property type="protein sequence ID" value="KAL2277005.1"/>
    <property type="molecule type" value="Genomic_DNA"/>
</dbReference>
<comment type="catalytic activity">
    <reaction evidence="1 5">
        <text>[protein]-peptidylproline (omega=180) = [protein]-peptidylproline (omega=0)</text>
        <dbReference type="Rhea" id="RHEA:16237"/>
        <dbReference type="Rhea" id="RHEA-COMP:10747"/>
        <dbReference type="Rhea" id="RHEA-COMP:10748"/>
        <dbReference type="ChEBI" id="CHEBI:83833"/>
        <dbReference type="ChEBI" id="CHEBI:83834"/>
        <dbReference type="EC" id="5.2.1.8"/>
    </reaction>
</comment>
<gene>
    <name evidence="8" type="ORF">FJTKL_00309</name>
</gene>
<evidence type="ECO:0000256" key="1">
    <source>
        <dbReference type="ARBA" id="ARBA00000971"/>
    </source>
</evidence>